<keyword evidence="2 4" id="KW-0472">Membrane</keyword>
<protein>
    <recommendedName>
        <fullName evidence="6">OmpA-like domain-containing protein</fullName>
    </recommendedName>
</protein>
<evidence type="ECO:0000256" key="3">
    <source>
        <dbReference type="ARBA" id="ARBA00023237"/>
    </source>
</evidence>
<comment type="subcellular location">
    <subcellularLocation>
        <location evidence="1">Cell outer membrane</location>
    </subcellularLocation>
</comment>
<dbReference type="InterPro" id="IPR006664">
    <property type="entry name" value="OMP_bac"/>
</dbReference>
<evidence type="ECO:0000256" key="1">
    <source>
        <dbReference type="ARBA" id="ARBA00004442"/>
    </source>
</evidence>
<evidence type="ECO:0000313" key="8">
    <source>
        <dbReference type="Proteomes" id="UP001465153"/>
    </source>
</evidence>
<organism evidence="7 8">
    <name type="scientific">Sessilibacter corallicola</name>
    <dbReference type="NCBI Taxonomy" id="2904075"/>
    <lineage>
        <taxon>Bacteria</taxon>
        <taxon>Pseudomonadati</taxon>
        <taxon>Pseudomonadota</taxon>
        <taxon>Gammaproteobacteria</taxon>
        <taxon>Cellvibrionales</taxon>
        <taxon>Cellvibrionaceae</taxon>
        <taxon>Sessilibacter</taxon>
    </lineage>
</organism>
<feature type="chain" id="PRO_5046571659" description="OmpA-like domain-containing protein" evidence="5">
    <location>
        <begin position="24"/>
        <end position="231"/>
    </location>
</feature>
<keyword evidence="8" id="KW-1185">Reference proteome</keyword>
<dbReference type="CDD" id="cd07185">
    <property type="entry name" value="OmpA_C-like"/>
    <property type="match status" value="1"/>
</dbReference>
<evidence type="ECO:0000259" key="6">
    <source>
        <dbReference type="PROSITE" id="PS51123"/>
    </source>
</evidence>
<dbReference type="Gene3D" id="3.30.1330.60">
    <property type="entry name" value="OmpA-like domain"/>
    <property type="match status" value="1"/>
</dbReference>
<evidence type="ECO:0000256" key="5">
    <source>
        <dbReference type="SAM" id="SignalP"/>
    </source>
</evidence>
<reference evidence="7 8" key="1">
    <citation type="submission" date="2024-04" db="EMBL/GenBank/DDBJ databases">
        <title>Draft genome sequence of Sessilibacter corallicola NBRC 116591.</title>
        <authorList>
            <person name="Miyakawa T."/>
            <person name="Kusuya Y."/>
            <person name="Miura T."/>
        </authorList>
    </citation>
    <scope>NUCLEOTIDE SEQUENCE [LARGE SCALE GENOMIC DNA]</scope>
    <source>
        <strain evidence="7 8">KU-00831-HH</strain>
    </source>
</reference>
<dbReference type="PRINTS" id="PR01021">
    <property type="entry name" value="OMPADOMAIN"/>
</dbReference>
<dbReference type="EMBL" id="BAABWN010000003">
    <property type="protein sequence ID" value="GAA6167546.1"/>
    <property type="molecule type" value="Genomic_DNA"/>
</dbReference>
<dbReference type="InterPro" id="IPR050330">
    <property type="entry name" value="Bact_OuterMem_StrucFunc"/>
</dbReference>
<keyword evidence="5" id="KW-0732">Signal</keyword>
<feature type="domain" description="OmpA-like" evidence="6">
    <location>
        <begin position="107"/>
        <end position="224"/>
    </location>
</feature>
<dbReference type="SUPFAM" id="SSF103088">
    <property type="entry name" value="OmpA-like"/>
    <property type="match status" value="1"/>
</dbReference>
<accession>A0ABQ0A7D1</accession>
<keyword evidence="3" id="KW-0998">Cell outer membrane</keyword>
<comment type="caution">
    <text evidence="7">The sequence shown here is derived from an EMBL/GenBank/DDBJ whole genome shotgun (WGS) entry which is preliminary data.</text>
</comment>
<dbReference type="PANTHER" id="PTHR30329:SF21">
    <property type="entry name" value="LIPOPROTEIN YIAD-RELATED"/>
    <property type="match status" value="1"/>
</dbReference>
<dbReference type="Proteomes" id="UP001465153">
    <property type="component" value="Unassembled WGS sequence"/>
</dbReference>
<dbReference type="InterPro" id="IPR006665">
    <property type="entry name" value="OmpA-like"/>
</dbReference>
<proteinExistence type="predicted"/>
<dbReference type="PROSITE" id="PS51123">
    <property type="entry name" value="OMPA_2"/>
    <property type="match status" value="1"/>
</dbReference>
<dbReference type="Pfam" id="PF00691">
    <property type="entry name" value="OmpA"/>
    <property type="match status" value="1"/>
</dbReference>
<dbReference type="PANTHER" id="PTHR30329">
    <property type="entry name" value="STATOR ELEMENT OF FLAGELLAR MOTOR COMPLEX"/>
    <property type="match status" value="1"/>
</dbReference>
<name>A0ABQ0A7D1_9GAMM</name>
<dbReference type="RefSeq" id="WP_233088436.1">
    <property type="nucleotide sequence ID" value="NZ_BAABWN010000003.1"/>
</dbReference>
<sequence>MKKFAAITTLSLALIAHSNQSLAATTVTEAKQGATFATTTIVGTIIGGPVGFVVGALAGGYLGEEIKQADEATTSLTLAEEKITALEEELVVNQALLVEQTNQSEPYKLQLESLPMRVFFSTNSDQLNTDASSVVDSIAEVLLNNPDISIELTGHTDPRGNDDYNNVLSQYRAKAVKDKLIEMGVEEYRIDTRGEGENYSQAPKGDREAYALERRVDIDFLTDGNSFVSRF</sequence>
<dbReference type="InterPro" id="IPR036737">
    <property type="entry name" value="OmpA-like_sf"/>
</dbReference>
<feature type="signal peptide" evidence="5">
    <location>
        <begin position="1"/>
        <end position="23"/>
    </location>
</feature>
<evidence type="ECO:0000256" key="2">
    <source>
        <dbReference type="ARBA" id="ARBA00023136"/>
    </source>
</evidence>
<evidence type="ECO:0000313" key="7">
    <source>
        <dbReference type="EMBL" id="GAA6167546.1"/>
    </source>
</evidence>
<gene>
    <name evidence="7" type="ORF">NBRC116591_13560</name>
</gene>
<evidence type="ECO:0000256" key="4">
    <source>
        <dbReference type="PROSITE-ProRule" id="PRU00473"/>
    </source>
</evidence>